<dbReference type="PROSITE" id="PS50932">
    <property type="entry name" value="HTH_LACI_2"/>
    <property type="match status" value="1"/>
</dbReference>
<name>A0A521FIG8_9ACTN</name>
<keyword evidence="2" id="KW-0238">DNA-binding</keyword>
<evidence type="ECO:0000259" key="5">
    <source>
        <dbReference type="PROSITE" id="PS50932"/>
    </source>
</evidence>
<dbReference type="AlphaFoldDB" id="A0A521FIG8"/>
<dbReference type="Gene3D" id="3.40.50.2300">
    <property type="match status" value="2"/>
</dbReference>
<dbReference type="Gene3D" id="1.10.260.40">
    <property type="entry name" value="lambda repressor-like DNA-binding domains"/>
    <property type="match status" value="1"/>
</dbReference>
<dbReference type="CDD" id="cd01574">
    <property type="entry name" value="PBP1_LacI"/>
    <property type="match status" value="1"/>
</dbReference>
<evidence type="ECO:0000256" key="3">
    <source>
        <dbReference type="ARBA" id="ARBA00023163"/>
    </source>
</evidence>
<dbReference type="Proteomes" id="UP000317484">
    <property type="component" value="Unassembled WGS sequence"/>
</dbReference>
<keyword evidence="3" id="KW-0804">Transcription</keyword>
<dbReference type="InterPro" id="IPR046335">
    <property type="entry name" value="LacI/GalR-like_sensor"/>
</dbReference>
<evidence type="ECO:0000313" key="6">
    <source>
        <dbReference type="EMBL" id="SMO96003.1"/>
    </source>
</evidence>
<dbReference type="EMBL" id="FXTJ01000009">
    <property type="protein sequence ID" value="SMO96003.1"/>
    <property type="molecule type" value="Genomic_DNA"/>
</dbReference>
<dbReference type="PROSITE" id="PS00356">
    <property type="entry name" value="HTH_LACI_1"/>
    <property type="match status" value="1"/>
</dbReference>
<feature type="domain" description="HTH lacI-type" evidence="5">
    <location>
        <begin position="44"/>
        <end position="98"/>
    </location>
</feature>
<keyword evidence="1" id="KW-0805">Transcription regulation</keyword>
<evidence type="ECO:0000256" key="2">
    <source>
        <dbReference type="ARBA" id="ARBA00023125"/>
    </source>
</evidence>
<dbReference type="InterPro" id="IPR000843">
    <property type="entry name" value="HTH_LacI"/>
</dbReference>
<dbReference type="CDD" id="cd01392">
    <property type="entry name" value="HTH_LacI"/>
    <property type="match status" value="1"/>
</dbReference>
<reference evidence="6 7" key="1">
    <citation type="submission" date="2017-05" db="EMBL/GenBank/DDBJ databases">
        <authorList>
            <person name="Varghese N."/>
            <person name="Submissions S."/>
        </authorList>
    </citation>
    <scope>NUCLEOTIDE SEQUENCE [LARGE SCALE GENOMIC DNA]</scope>
    <source>
        <strain evidence="6 7">DSM 46834</strain>
    </source>
</reference>
<feature type="compositionally biased region" description="Low complexity" evidence="4">
    <location>
        <begin position="23"/>
        <end position="43"/>
    </location>
</feature>
<evidence type="ECO:0000256" key="4">
    <source>
        <dbReference type="SAM" id="MobiDB-lite"/>
    </source>
</evidence>
<dbReference type="GO" id="GO:0003700">
    <property type="term" value="F:DNA-binding transcription factor activity"/>
    <property type="evidence" value="ECO:0007669"/>
    <property type="project" value="TreeGrafter"/>
</dbReference>
<dbReference type="InterPro" id="IPR028082">
    <property type="entry name" value="Peripla_BP_I"/>
</dbReference>
<dbReference type="Pfam" id="PF00356">
    <property type="entry name" value="LacI"/>
    <property type="match status" value="1"/>
</dbReference>
<dbReference type="PANTHER" id="PTHR30146">
    <property type="entry name" value="LACI-RELATED TRANSCRIPTIONAL REPRESSOR"/>
    <property type="match status" value="1"/>
</dbReference>
<proteinExistence type="predicted"/>
<dbReference type="GO" id="GO:0000976">
    <property type="term" value="F:transcription cis-regulatory region binding"/>
    <property type="evidence" value="ECO:0007669"/>
    <property type="project" value="TreeGrafter"/>
</dbReference>
<organism evidence="6 7">
    <name type="scientific">Geodermatophilus aquaeductus</name>
    <dbReference type="NCBI Taxonomy" id="1564161"/>
    <lineage>
        <taxon>Bacteria</taxon>
        <taxon>Bacillati</taxon>
        <taxon>Actinomycetota</taxon>
        <taxon>Actinomycetes</taxon>
        <taxon>Geodermatophilales</taxon>
        <taxon>Geodermatophilaceae</taxon>
        <taxon>Geodermatophilus</taxon>
    </lineage>
</organism>
<dbReference type="PANTHER" id="PTHR30146:SF109">
    <property type="entry name" value="HTH-TYPE TRANSCRIPTIONAL REGULATOR GALS"/>
    <property type="match status" value="1"/>
</dbReference>
<gene>
    <name evidence="6" type="ORF">SAMN06273567_10985</name>
</gene>
<feature type="region of interest" description="Disordered" evidence="4">
    <location>
        <begin position="1"/>
        <end position="43"/>
    </location>
</feature>
<keyword evidence="7" id="KW-1185">Reference proteome</keyword>
<protein>
    <submittedName>
        <fullName evidence="6">Transcriptional regulator, LacI family</fullName>
    </submittedName>
</protein>
<dbReference type="SUPFAM" id="SSF47413">
    <property type="entry name" value="lambda repressor-like DNA-binding domains"/>
    <property type="match status" value="1"/>
</dbReference>
<accession>A0A521FIG8</accession>
<evidence type="ECO:0000256" key="1">
    <source>
        <dbReference type="ARBA" id="ARBA00023015"/>
    </source>
</evidence>
<dbReference type="SUPFAM" id="SSF53822">
    <property type="entry name" value="Periplasmic binding protein-like I"/>
    <property type="match status" value="1"/>
</dbReference>
<dbReference type="InterPro" id="IPR010982">
    <property type="entry name" value="Lambda_DNA-bd_dom_sf"/>
</dbReference>
<dbReference type="SMART" id="SM00354">
    <property type="entry name" value="HTH_LACI"/>
    <property type="match status" value="1"/>
</dbReference>
<dbReference type="Pfam" id="PF13377">
    <property type="entry name" value="Peripla_BP_3"/>
    <property type="match status" value="1"/>
</dbReference>
<sequence length="377" mass="39203">MTALGSPPLDGSALDGGGRGTHRGLPGSGVVSGRPRSSAGSRPAVMADVARLAGVSAQTVSRVLNDHPHVAEETRTRVHAAMEKLGYRRNLTARALVTRRTDTIGVVAFDTGLYGPASTLFSLEQAARERGYHVHVATVPDLSERGFSDAVERLREHSVSGVVVLAPQRSAVRVMAGLPSDLPAVAVEGGAAPGITSVVIDQVGGAVQATRHLVDLGHRRIGHVSGREDWIEAAARLQGWQQTLAAAGLPADTVLPGDWSARSGYEAGLALLAAGVPVTGVFVANDHMALGMIRALAEGGVRIPEDVSVVGFDDIAEAEYLRPPLTTVRQDFAEVGRRCVDLLLRRIEDPEGTSGDDAVVVPAALVVRASTAAPPGS</sequence>
<evidence type="ECO:0000313" key="7">
    <source>
        <dbReference type="Proteomes" id="UP000317484"/>
    </source>
</evidence>